<dbReference type="InterPro" id="IPR017703">
    <property type="entry name" value="YgfZ/GCV_T_CS"/>
</dbReference>
<keyword evidence="1" id="KW-0809">Transit peptide</keyword>
<comment type="caution">
    <text evidence="3">The sequence shown here is derived from an EMBL/GenBank/DDBJ whole genome shotgun (WGS) entry which is preliminary data.</text>
</comment>
<organism evidence="3 4">
    <name type="scientific">Thalassobacterium sedimentorum</name>
    <dbReference type="NCBI Taxonomy" id="3041258"/>
    <lineage>
        <taxon>Bacteria</taxon>
        <taxon>Pseudomonadati</taxon>
        <taxon>Verrucomicrobiota</taxon>
        <taxon>Opitutia</taxon>
        <taxon>Puniceicoccales</taxon>
        <taxon>Coraliomargaritaceae</taxon>
        <taxon>Thalassobacterium</taxon>
    </lineage>
</organism>
<dbReference type="InterPro" id="IPR006222">
    <property type="entry name" value="GCVT_N"/>
</dbReference>
<dbReference type="RefSeq" id="WP_308983585.1">
    <property type="nucleotide sequence ID" value="NZ_JARXIC010000002.1"/>
</dbReference>
<dbReference type="NCBIfam" id="TIGR03317">
    <property type="entry name" value="ygfZ_signature"/>
    <property type="match status" value="1"/>
</dbReference>
<dbReference type="PANTHER" id="PTHR22602">
    <property type="entry name" value="TRANSFERASE CAF17, MITOCHONDRIAL-RELATED"/>
    <property type="match status" value="1"/>
</dbReference>
<dbReference type="Pfam" id="PF01571">
    <property type="entry name" value="GCV_T"/>
    <property type="match status" value="1"/>
</dbReference>
<keyword evidence="4" id="KW-1185">Reference proteome</keyword>
<dbReference type="PANTHER" id="PTHR22602:SF0">
    <property type="entry name" value="TRANSFERASE CAF17, MITOCHONDRIAL-RELATED"/>
    <property type="match status" value="1"/>
</dbReference>
<dbReference type="Gene3D" id="3.30.1360.120">
    <property type="entry name" value="Probable tRNA modification gtpase trme, domain 1"/>
    <property type="match status" value="1"/>
</dbReference>
<dbReference type="EMBL" id="JARXIC010000002">
    <property type="protein sequence ID" value="MDQ8193076.1"/>
    <property type="molecule type" value="Genomic_DNA"/>
</dbReference>
<evidence type="ECO:0000259" key="2">
    <source>
        <dbReference type="Pfam" id="PF01571"/>
    </source>
</evidence>
<proteinExistence type="predicted"/>
<dbReference type="InterPro" id="IPR027266">
    <property type="entry name" value="TrmE/GcvT-like"/>
</dbReference>
<evidence type="ECO:0000313" key="4">
    <source>
        <dbReference type="Proteomes" id="UP001243717"/>
    </source>
</evidence>
<sequence length="303" mass="32507">MYGSKSFYLYSPAAHLLVTDEDAADFLQSQFTNDLRPFDTGQCCYGLWLDVKGKVIADGVVLCEGPERFRVLSERCEGADISAHLERHIIADEVELEPCVNTVGLELSVDGLDVLGMPIPESGRFISLSQGVLYGLPGGRYHIVVPAEDTRKLLTQSLLEAGFSAISEDARGIARIRAGVPQVPQEIGASDLPGEGNLTGHAVSFTKGCYLGQEVVARMHNLGQPQRALFVVQGTGVRPSLPVALYNSEFKRVGELRSAFREAGGWCGVAILKIRFVGVGEILTLGSNSVSVVSLLAEGGEND</sequence>
<evidence type="ECO:0000256" key="1">
    <source>
        <dbReference type="ARBA" id="ARBA00022946"/>
    </source>
</evidence>
<dbReference type="InterPro" id="IPR045179">
    <property type="entry name" value="YgfZ/GcvT"/>
</dbReference>
<evidence type="ECO:0000313" key="3">
    <source>
        <dbReference type="EMBL" id="MDQ8193076.1"/>
    </source>
</evidence>
<dbReference type="Proteomes" id="UP001243717">
    <property type="component" value="Unassembled WGS sequence"/>
</dbReference>
<gene>
    <name evidence="3" type="ORF">QEH59_01470</name>
</gene>
<name>A0ABU1AE77_9BACT</name>
<feature type="domain" description="GCVT N-terminal" evidence="2">
    <location>
        <begin position="14"/>
        <end position="101"/>
    </location>
</feature>
<protein>
    <recommendedName>
        <fullName evidence="2">GCVT N-terminal domain-containing protein</fullName>
    </recommendedName>
</protein>
<dbReference type="PIRSF" id="PIRSF006487">
    <property type="entry name" value="GcvT"/>
    <property type="match status" value="1"/>
</dbReference>
<reference evidence="3 4" key="1">
    <citation type="submission" date="2023-04" db="EMBL/GenBank/DDBJ databases">
        <title>A novel bacteria isolated from coastal sediment.</title>
        <authorList>
            <person name="Liu X.-J."/>
            <person name="Du Z.-J."/>
        </authorList>
    </citation>
    <scope>NUCLEOTIDE SEQUENCE [LARGE SCALE GENOMIC DNA]</scope>
    <source>
        <strain evidence="3 4">SDUM461004</strain>
    </source>
</reference>
<accession>A0ABU1AE77</accession>
<dbReference type="SUPFAM" id="SSF103025">
    <property type="entry name" value="Folate-binding domain"/>
    <property type="match status" value="1"/>
</dbReference>